<evidence type="ECO:0000313" key="1">
    <source>
        <dbReference type="EMBL" id="TCO99259.1"/>
    </source>
</evidence>
<comment type="caution">
    <text evidence="1">The sequence shown here is derived from an EMBL/GenBank/DDBJ whole genome shotgun (WGS) entry which is preliminary data.</text>
</comment>
<dbReference type="EMBL" id="SLXD01000015">
    <property type="protein sequence ID" value="TCO99259.1"/>
    <property type="molecule type" value="Genomic_DNA"/>
</dbReference>
<proteinExistence type="predicted"/>
<name>A0A4R2M050_RUBGE</name>
<dbReference type="Proteomes" id="UP000295106">
    <property type="component" value="Unassembled WGS sequence"/>
</dbReference>
<evidence type="ECO:0000313" key="2">
    <source>
        <dbReference type="Proteomes" id="UP000295106"/>
    </source>
</evidence>
<organism evidence="1 2">
    <name type="scientific">Rubrivivax gelatinosus</name>
    <name type="common">Rhodocyclus gelatinosus</name>
    <name type="synonym">Rhodopseudomonas gelatinosa</name>
    <dbReference type="NCBI Taxonomy" id="28068"/>
    <lineage>
        <taxon>Bacteria</taxon>
        <taxon>Pseudomonadati</taxon>
        <taxon>Pseudomonadota</taxon>
        <taxon>Betaproteobacteria</taxon>
        <taxon>Burkholderiales</taxon>
        <taxon>Sphaerotilaceae</taxon>
        <taxon>Rubrivivax</taxon>
    </lineage>
</organism>
<reference evidence="1 2" key="1">
    <citation type="submission" date="2019-03" db="EMBL/GenBank/DDBJ databases">
        <title>Genomic Encyclopedia of Type Strains, Phase IV (KMG-IV): sequencing the most valuable type-strain genomes for metagenomic binning, comparative biology and taxonomic classification.</title>
        <authorList>
            <person name="Goeker M."/>
        </authorList>
    </citation>
    <scope>NUCLEOTIDE SEQUENCE [LARGE SCALE GENOMIC DNA]</scope>
    <source>
        <strain evidence="1 2">DSM 1709</strain>
    </source>
</reference>
<dbReference type="RefSeq" id="WP_132649227.1">
    <property type="nucleotide sequence ID" value="NZ_CP181387.1"/>
</dbReference>
<dbReference type="AlphaFoldDB" id="A0A4R2M050"/>
<sequence length="59" mass="6381">MEVLEVIPSKTLKKSRAIPAGESRAVSFSAAAARVAERPPFDDEAREAELEHVAVLGYN</sequence>
<accession>A0A4R2M050</accession>
<gene>
    <name evidence="1" type="ORF">EV684_11552</name>
</gene>
<protein>
    <submittedName>
        <fullName evidence="1">Uncharacterized protein</fullName>
    </submittedName>
</protein>